<proteinExistence type="predicted"/>
<dbReference type="AlphaFoldDB" id="A0A7J5TYM1"/>
<reference evidence="2 3" key="1">
    <citation type="submission" date="2019-10" db="EMBL/GenBank/DDBJ databases">
        <title>Rudanella paleaurantiibacter sp. nov., isolated from sludge.</title>
        <authorList>
            <person name="Xu S.Q."/>
        </authorList>
    </citation>
    <scope>NUCLEOTIDE SEQUENCE [LARGE SCALE GENOMIC DNA]</scope>
    <source>
        <strain evidence="2 3">HX-22-17</strain>
    </source>
</reference>
<feature type="transmembrane region" description="Helical" evidence="1">
    <location>
        <begin position="46"/>
        <end position="64"/>
    </location>
</feature>
<keyword evidence="3" id="KW-1185">Reference proteome</keyword>
<protein>
    <submittedName>
        <fullName evidence="2">Uncharacterized protein</fullName>
    </submittedName>
</protein>
<evidence type="ECO:0000313" key="3">
    <source>
        <dbReference type="Proteomes" id="UP000488299"/>
    </source>
</evidence>
<dbReference type="EMBL" id="WELI01000005">
    <property type="protein sequence ID" value="KAB7730238.1"/>
    <property type="molecule type" value="Genomic_DNA"/>
</dbReference>
<gene>
    <name evidence="2" type="ORF">F5984_13780</name>
</gene>
<comment type="caution">
    <text evidence="2">The sequence shown here is derived from an EMBL/GenBank/DDBJ whole genome shotgun (WGS) entry which is preliminary data.</text>
</comment>
<evidence type="ECO:0000256" key="1">
    <source>
        <dbReference type="SAM" id="Phobius"/>
    </source>
</evidence>
<dbReference type="RefSeq" id="WP_152124835.1">
    <property type="nucleotide sequence ID" value="NZ_WELI01000005.1"/>
</dbReference>
<sequence>MQHQSNTPITIKKHWVNYILPGFLGFLGLLILLLDGVFFKIVGGLWTLYCILLILTIASVKWTLSDKQLTISKGILPWNKIFWQIPIFDIYETIYNHNIIGYYLGYGQIIIRRTEGVTSSIEGFRLANASRFANLTNQLVQEQKSLKHSFVASPFISAPSSKSLIEELQHLADLRKSGDINQAEYDHMKAILMARS</sequence>
<keyword evidence="1" id="KW-0812">Transmembrane</keyword>
<evidence type="ECO:0000313" key="2">
    <source>
        <dbReference type="EMBL" id="KAB7730238.1"/>
    </source>
</evidence>
<keyword evidence="1" id="KW-0472">Membrane</keyword>
<accession>A0A7J5TYM1</accession>
<keyword evidence="1" id="KW-1133">Transmembrane helix</keyword>
<dbReference type="Proteomes" id="UP000488299">
    <property type="component" value="Unassembled WGS sequence"/>
</dbReference>
<organism evidence="2 3">
    <name type="scientific">Rudanella paleaurantiibacter</name>
    <dbReference type="NCBI Taxonomy" id="2614655"/>
    <lineage>
        <taxon>Bacteria</taxon>
        <taxon>Pseudomonadati</taxon>
        <taxon>Bacteroidota</taxon>
        <taxon>Cytophagia</taxon>
        <taxon>Cytophagales</taxon>
        <taxon>Cytophagaceae</taxon>
        <taxon>Rudanella</taxon>
    </lineage>
</organism>
<feature type="transmembrane region" description="Helical" evidence="1">
    <location>
        <begin position="15"/>
        <end position="34"/>
    </location>
</feature>
<name>A0A7J5TYM1_9BACT</name>